<dbReference type="PANTHER" id="PTHR40515:SF1">
    <property type="entry name" value="CILIA- AND FLAGELLA-ASSOCIATED PROTEIN 157"/>
    <property type="match status" value="1"/>
</dbReference>
<accession>A0BI53</accession>
<dbReference type="eggNOG" id="ENOG502QTD7">
    <property type="taxonomic scope" value="Eukaryota"/>
</dbReference>
<feature type="coiled-coil region" evidence="1">
    <location>
        <begin position="173"/>
        <end position="200"/>
    </location>
</feature>
<dbReference type="PANTHER" id="PTHR40515">
    <property type="entry name" value="CILIA- AND FLAGELLA-ASSOCIATED PROTEIN 157"/>
    <property type="match status" value="1"/>
</dbReference>
<dbReference type="GeneID" id="5011402"/>
<feature type="coiled-coil region" evidence="1">
    <location>
        <begin position="226"/>
        <end position="291"/>
    </location>
</feature>
<feature type="compositionally biased region" description="Basic and acidic residues" evidence="2">
    <location>
        <begin position="298"/>
        <end position="313"/>
    </location>
</feature>
<dbReference type="Proteomes" id="UP000000600">
    <property type="component" value="Unassembled WGS sequence"/>
</dbReference>
<dbReference type="EMBL" id="CT867996">
    <property type="protein sequence ID" value="CAK58220.1"/>
    <property type="molecule type" value="Genomic_DNA"/>
</dbReference>
<keyword evidence="1" id="KW-0175">Coiled coil</keyword>
<feature type="region of interest" description="Disordered" evidence="2">
    <location>
        <begin position="298"/>
        <end position="336"/>
    </location>
</feature>
<feature type="compositionally biased region" description="Polar residues" evidence="2">
    <location>
        <begin position="326"/>
        <end position="335"/>
    </location>
</feature>
<dbReference type="OMA" id="WIKRIAQ"/>
<dbReference type="OrthoDB" id="193329at2759"/>
<sequence>MSKIDEQQIIKNTKSMQKMQEIADRIYATTGDLTKTISSDSILKPSKLTQEQLLIQAKKMDSIQDSKQKKGKGQQSTSANKTELNTTEWLNKLQEIQQQHNEEKKKLREELIARYVQREMEFKKTIDELQQELRSRTALDQTDKKVMEMIYKDHSKIIEGINNIQLRTSKILVDQERDIIRFFNNKINEIKKQFQEEREKKGQNDKEYIQKENQLISELEWIKRIAQKIDDENHQLMQKYKELKVEYQTQERDREMLMKELIIKKKENAILKSQIQQYEKLLNDVQKEDEQESYQDLILDKSGVKNQKTDKSKQSSQQQVRLPQIANPQASQNVDDASKNKYDIQFQESRYQNIIKTYQDTLKKEQKRLRDIKQLYTKELSAKTELYNILRQCIEDIKEEIIQVRSDERTLKKNKNLSNEEVKMEKEDREKLIENLLKHERVIEVISDKIFYNKKNYDETLLQQQQEETNYNDEQY</sequence>
<protein>
    <recommendedName>
        <fullName evidence="5">Growth arrest-specific protein 8 domain-containing protein</fullName>
    </recommendedName>
</protein>
<dbReference type="STRING" id="5888.A0BI53"/>
<feature type="coiled-coil region" evidence="1">
    <location>
        <begin position="86"/>
        <end position="132"/>
    </location>
</feature>
<evidence type="ECO:0008006" key="5">
    <source>
        <dbReference type="Google" id="ProtNLM"/>
    </source>
</evidence>
<keyword evidence="4" id="KW-1185">Reference proteome</keyword>
<gene>
    <name evidence="3" type="ORF">GSPATT00029256001</name>
</gene>
<reference evidence="3 4" key="1">
    <citation type="journal article" date="2006" name="Nature">
        <title>Global trends of whole-genome duplications revealed by the ciliate Paramecium tetraurelia.</title>
        <authorList>
            <consortium name="Genoscope"/>
            <person name="Aury J.-M."/>
            <person name="Jaillon O."/>
            <person name="Duret L."/>
            <person name="Noel B."/>
            <person name="Jubin C."/>
            <person name="Porcel B.M."/>
            <person name="Segurens B."/>
            <person name="Daubin V."/>
            <person name="Anthouard V."/>
            <person name="Aiach N."/>
            <person name="Arnaiz O."/>
            <person name="Billaut A."/>
            <person name="Beisson J."/>
            <person name="Blanc I."/>
            <person name="Bouhouche K."/>
            <person name="Camara F."/>
            <person name="Duharcourt S."/>
            <person name="Guigo R."/>
            <person name="Gogendeau D."/>
            <person name="Katinka M."/>
            <person name="Keller A.-M."/>
            <person name="Kissmehl R."/>
            <person name="Klotz C."/>
            <person name="Koll F."/>
            <person name="Le Moue A."/>
            <person name="Lepere C."/>
            <person name="Malinsky S."/>
            <person name="Nowacki M."/>
            <person name="Nowak J.K."/>
            <person name="Plattner H."/>
            <person name="Poulain J."/>
            <person name="Ruiz F."/>
            <person name="Serrano V."/>
            <person name="Zagulski M."/>
            <person name="Dessen P."/>
            <person name="Betermier M."/>
            <person name="Weissenbach J."/>
            <person name="Scarpelli C."/>
            <person name="Schachter V."/>
            <person name="Sperling L."/>
            <person name="Meyer E."/>
            <person name="Cohen J."/>
            <person name="Wincker P."/>
        </authorList>
    </citation>
    <scope>NUCLEOTIDE SEQUENCE [LARGE SCALE GENOMIC DNA]</scope>
    <source>
        <strain evidence="3 4">Stock d4-2</strain>
    </source>
</reference>
<evidence type="ECO:0000313" key="4">
    <source>
        <dbReference type="Proteomes" id="UP000000600"/>
    </source>
</evidence>
<name>A0BI53_PARTE</name>
<dbReference type="KEGG" id="ptm:GSPATT00029256001"/>
<organism evidence="3 4">
    <name type="scientific">Paramecium tetraurelia</name>
    <dbReference type="NCBI Taxonomy" id="5888"/>
    <lineage>
        <taxon>Eukaryota</taxon>
        <taxon>Sar</taxon>
        <taxon>Alveolata</taxon>
        <taxon>Ciliophora</taxon>
        <taxon>Intramacronucleata</taxon>
        <taxon>Oligohymenophorea</taxon>
        <taxon>Peniculida</taxon>
        <taxon>Parameciidae</taxon>
        <taxon>Paramecium</taxon>
    </lineage>
</organism>
<feature type="coiled-coil region" evidence="1">
    <location>
        <begin position="355"/>
        <end position="439"/>
    </location>
</feature>
<feature type="region of interest" description="Disordered" evidence="2">
    <location>
        <begin position="60"/>
        <end position="83"/>
    </location>
</feature>
<proteinExistence type="predicted"/>
<dbReference type="InParanoid" id="A0BI53"/>
<dbReference type="HOGENOM" id="CLU_574238_0_0_1"/>
<dbReference type="RefSeq" id="XP_001425618.1">
    <property type="nucleotide sequence ID" value="XM_001425581.1"/>
</dbReference>
<evidence type="ECO:0000256" key="1">
    <source>
        <dbReference type="SAM" id="Coils"/>
    </source>
</evidence>
<evidence type="ECO:0000313" key="3">
    <source>
        <dbReference type="EMBL" id="CAK58220.1"/>
    </source>
</evidence>
<dbReference type="AlphaFoldDB" id="A0BI53"/>
<evidence type="ECO:0000256" key="2">
    <source>
        <dbReference type="SAM" id="MobiDB-lite"/>
    </source>
</evidence>